<dbReference type="SUPFAM" id="SSF55781">
    <property type="entry name" value="GAF domain-like"/>
    <property type="match status" value="1"/>
</dbReference>
<evidence type="ECO:0000313" key="2">
    <source>
        <dbReference type="EMBL" id="RTR32661.1"/>
    </source>
</evidence>
<feature type="domain" description="HD-GYP" evidence="1">
    <location>
        <begin position="306"/>
        <end position="501"/>
    </location>
</feature>
<organism evidence="2 3">
    <name type="scientific">Shewanella atlantica</name>
    <dbReference type="NCBI Taxonomy" id="271099"/>
    <lineage>
        <taxon>Bacteria</taxon>
        <taxon>Pseudomonadati</taxon>
        <taxon>Pseudomonadota</taxon>
        <taxon>Gammaproteobacteria</taxon>
        <taxon>Alteromonadales</taxon>
        <taxon>Shewanellaceae</taxon>
        <taxon>Shewanella</taxon>
    </lineage>
</organism>
<dbReference type="Gene3D" id="1.10.3210.10">
    <property type="entry name" value="Hypothetical protein af1432"/>
    <property type="match status" value="1"/>
</dbReference>
<dbReference type="InterPro" id="IPR003018">
    <property type="entry name" value="GAF"/>
</dbReference>
<dbReference type="Gene3D" id="3.30.450.40">
    <property type="match status" value="1"/>
</dbReference>
<accession>A0A3S0ICP9</accession>
<dbReference type="GO" id="GO:0008081">
    <property type="term" value="F:phosphoric diester hydrolase activity"/>
    <property type="evidence" value="ECO:0007669"/>
    <property type="project" value="UniProtKB-ARBA"/>
</dbReference>
<dbReference type="EMBL" id="RXNV01000003">
    <property type="protein sequence ID" value="RTR32661.1"/>
    <property type="molecule type" value="Genomic_DNA"/>
</dbReference>
<gene>
    <name evidence="2" type="ORF">EKG39_09795</name>
</gene>
<evidence type="ECO:0000259" key="1">
    <source>
        <dbReference type="PROSITE" id="PS51832"/>
    </source>
</evidence>
<dbReference type="Proteomes" id="UP000282060">
    <property type="component" value="Unassembled WGS sequence"/>
</dbReference>
<comment type="caution">
    <text evidence="2">The sequence shown here is derived from an EMBL/GenBank/DDBJ whole genome shotgun (WGS) entry which is preliminary data.</text>
</comment>
<dbReference type="AlphaFoldDB" id="A0A3S0ICP9"/>
<dbReference type="PROSITE" id="PS51832">
    <property type="entry name" value="HD_GYP"/>
    <property type="match status" value="1"/>
</dbReference>
<dbReference type="InterPro" id="IPR003607">
    <property type="entry name" value="HD/PDEase_dom"/>
</dbReference>
<dbReference type="SMART" id="SM00471">
    <property type="entry name" value="HDc"/>
    <property type="match status" value="1"/>
</dbReference>
<dbReference type="Pfam" id="PF13185">
    <property type="entry name" value="GAF_2"/>
    <property type="match status" value="1"/>
</dbReference>
<evidence type="ECO:0000313" key="3">
    <source>
        <dbReference type="Proteomes" id="UP000282060"/>
    </source>
</evidence>
<keyword evidence="3" id="KW-1185">Reference proteome</keyword>
<dbReference type="SUPFAM" id="SSF54631">
    <property type="entry name" value="CBS-domain pair"/>
    <property type="match status" value="1"/>
</dbReference>
<dbReference type="NCBIfam" id="TIGR00277">
    <property type="entry name" value="HDIG"/>
    <property type="match status" value="1"/>
</dbReference>
<dbReference type="InterPro" id="IPR029016">
    <property type="entry name" value="GAF-like_dom_sf"/>
</dbReference>
<protein>
    <submittedName>
        <fullName evidence="2">HD domain-containing protein</fullName>
    </submittedName>
</protein>
<dbReference type="InterPro" id="IPR046342">
    <property type="entry name" value="CBS_dom_sf"/>
</dbReference>
<dbReference type="CDD" id="cd00077">
    <property type="entry name" value="HDc"/>
    <property type="match status" value="1"/>
</dbReference>
<dbReference type="InterPro" id="IPR006675">
    <property type="entry name" value="HDIG_dom"/>
</dbReference>
<name>A0A3S0ICP9_9GAMM</name>
<dbReference type="OrthoDB" id="9802066at2"/>
<dbReference type="Pfam" id="PF13487">
    <property type="entry name" value="HD_5"/>
    <property type="match status" value="1"/>
</dbReference>
<sequence length="640" mass="72038">MNKQTKMDFFLKASEIPQNISIAWAIIDNQFHLKRLSEAFFLQVNKPISLILNQPINKCFSSIDISTIELPSHDSMVLNWVDDKGNGVQGMFCPLLDSSDLWCLQIIELSLDEKWLMELHPDYHHAIQSSDEWLTQIEKVIISKPESVFQTAVNQAITLTDSQIGYLHLYDEKRSEISLTTWSDSAVAQCKIPKVKHLGLDDAGLWADCIRTRTAAIHNDCGSEQIIQEFPETLFELTRHMSVPIIYRNRIVGVIGVGNRELPYTPVDAKSLAVFASILWHSVELPRSMKVLSKQSQVIRTQREKLSHALEQLIGAVSDAVELKDAYTAGHQKTVAQLAYLIGERLGLSHERLEGLKLGALIHDIGKLGIPTQILSKPSKLTDEEFALVKMHSEQGAEIISEVEFPWPIMEMILQHHERLNGSGYPRGLKNNDIILEAKIIGIADVADSVLSHRPYRPSLGMKKLKEILVSGKGSLYDPKIVDICIDMLASHQIENIQCVSHLPLEPVICIEPYNTLAEVRELLCDSNAKVGIVRDESKGKVIGIVDQMILDVWHSPLLDTASERTVDRNIQNKKVHQVMRHKVPLVASNTILKDAKHQLEGEQLEYLVVADGNEPLGCVTWKIMANAQSFDFDTEFQRH</sequence>
<proteinExistence type="predicted"/>
<dbReference type="SMART" id="SM00065">
    <property type="entry name" value="GAF"/>
    <property type="match status" value="1"/>
</dbReference>
<dbReference type="PANTHER" id="PTHR43155">
    <property type="entry name" value="CYCLIC DI-GMP PHOSPHODIESTERASE PA4108-RELATED"/>
    <property type="match status" value="1"/>
</dbReference>
<reference evidence="2 3" key="1">
    <citation type="submission" date="2018-12" db="EMBL/GenBank/DDBJ databases">
        <authorList>
            <person name="Yu L."/>
        </authorList>
    </citation>
    <scope>NUCLEOTIDE SEQUENCE [LARGE SCALE GENOMIC DNA]</scope>
    <source>
        <strain evidence="2 3">HAW-EB5</strain>
    </source>
</reference>
<dbReference type="RefSeq" id="WP_126505567.1">
    <property type="nucleotide sequence ID" value="NZ_RXNV01000003.1"/>
</dbReference>
<dbReference type="PANTHER" id="PTHR43155:SF2">
    <property type="entry name" value="CYCLIC DI-GMP PHOSPHODIESTERASE PA4108"/>
    <property type="match status" value="1"/>
</dbReference>
<dbReference type="InterPro" id="IPR037522">
    <property type="entry name" value="HD_GYP_dom"/>
</dbReference>
<dbReference type="SUPFAM" id="SSF109604">
    <property type="entry name" value="HD-domain/PDEase-like"/>
    <property type="match status" value="1"/>
</dbReference>
<dbReference type="Gene3D" id="3.10.580.10">
    <property type="entry name" value="CBS-domain"/>
    <property type="match status" value="1"/>
</dbReference>